<sequence>MRLSPSLYAADPLRLHEAIEAVAPYSASLHVDIMDGRFAPAFGLGESLVRRLVGECPIPVDVHLMIEQPETWAVRFAGMGVRSVAFHLEAMPEPAALLLAIRAAGARAYLALLPDTPVAAAEPFLPAADGVLLLTAPPGGGPFSEEALARLEKLPATTRAIIDGSLQAQHLRLPMLSRVELAVLGKALFDSGDIADRARELAAALAA</sequence>
<keyword evidence="4" id="KW-1185">Reference proteome</keyword>
<accession>A0ABU0FDK6</accession>
<dbReference type="RefSeq" id="WP_307426940.1">
    <property type="nucleotide sequence ID" value="NZ_JAUSVK010000001.1"/>
</dbReference>
<evidence type="ECO:0000256" key="1">
    <source>
        <dbReference type="ARBA" id="ARBA00022723"/>
    </source>
</evidence>
<dbReference type="InterPro" id="IPR000056">
    <property type="entry name" value="Ribul_P_3_epim-like"/>
</dbReference>
<dbReference type="Proteomes" id="UP001237448">
    <property type="component" value="Unassembled WGS sequence"/>
</dbReference>
<reference evidence="3 4" key="1">
    <citation type="submission" date="2023-07" db="EMBL/GenBank/DDBJ databases">
        <title>Genomic Encyclopedia of Type Strains, Phase IV (KMG-IV): sequencing the most valuable type-strain genomes for metagenomic binning, comparative biology and taxonomic classification.</title>
        <authorList>
            <person name="Goeker M."/>
        </authorList>
    </citation>
    <scope>NUCLEOTIDE SEQUENCE [LARGE SCALE GENOMIC DNA]</scope>
    <source>
        <strain evidence="3 4">DSM 5896</strain>
    </source>
</reference>
<organism evidence="3 4">
    <name type="scientific">Labrys monachus</name>
    <dbReference type="NCBI Taxonomy" id="217067"/>
    <lineage>
        <taxon>Bacteria</taxon>
        <taxon>Pseudomonadati</taxon>
        <taxon>Pseudomonadota</taxon>
        <taxon>Alphaproteobacteria</taxon>
        <taxon>Hyphomicrobiales</taxon>
        <taxon>Xanthobacteraceae</taxon>
        <taxon>Labrys</taxon>
    </lineage>
</organism>
<name>A0ABU0FDK6_9HYPH</name>
<evidence type="ECO:0000313" key="3">
    <source>
        <dbReference type="EMBL" id="MDQ0392690.1"/>
    </source>
</evidence>
<evidence type="ECO:0000313" key="4">
    <source>
        <dbReference type="Proteomes" id="UP001237448"/>
    </source>
</evidence>
<dbReference type="GO" id="GO:0004750">
    <property type="term" value="F:D-ribulose-phosphate 3-epimerase activity"/>
    <property type="evidence" value="ECO:0007669"/>
    <property type="project" value="UniProtKB-EC"/>
</dbReference>
<dbReference type="EMBL" id="JAUSVK010000001">
    <property type="protein sequence ID" value="MDQ0392690.1"/>
    <property type="molecule type" value="Genomic_DNA"/>
</dbReference>
<dbReference type="InterPro" id="IPR011060">
    <property type="entry name" value="RibuloseP-bd_barrel"/>
</dbReference>
<dbReference type="InterPro" id="IPR013785">
    <property type="entry name" value="Aldolase_TIM"/>
</dbReference>
<protein>
    <submittedName>
        <fullName evidence="3">Ribulose-phosphate 3-epimerase</fullName>
        <ecNumber evidence="3">5.1.3.1</ecNumber>
    </submittedName>
</protein>
<dbReference type="Gene3D" id="3.20.20.70">
    <property type="entry name" value="Aldolase class I"/>
    <property type="match status" value="1"/>
</dbReference>
<proteinExistence type="predicted"/>
<gene>
    <name evidence="3" type="ORF">J3R73_002482</name>
</gene>
<dbReference type="Pfam" id="PF00834">
    <property type="entry name" value="Ribul_P_3_epim"/>
    <property type="match status" value="1"/>
</dbReference>
<keyword evidence="2 3" id="KW-0413">Isomerase</keyword>
<dbReference type="PANTHER" id="PTHR11749">
    <property type="entry name" value="RIBULOSE-5-PHOSPHATE-3-EPIMERASE"/>
    <property type="match status" value="1"/>
</dbReference>
<keyword evidence="1" id="KW-0479">Metal-binding</keyword>
<dbReference type="EC" id="5.1.3.1" evidence="3"/>
<dbReference type="SUPFAM" id="SSF51366">
    <property type="entry name" value="Ribulose-phoshate binding barrel"/>
    <property type="match status" value="1"/>
</dbReference>
<comment type="caution">
    <text evidence="3">The sequence shown here is derived from an EMBL/GenBank/DDBJ whole genome shotgun (WGS) entry which is preliminary data.</text>
</comment>
<evidence type="ECO:0000256" key="2">
    <source>
        <dbReference type="ARBA" id="ARBA00023235"/>
    </source>
</evidence>